<evidence type="ECO:0000256" key="1">
    <source>
        <dbReference type="SAM" id="MobiDB-lite"/>
    </source>
</evidence>
<feature type="region of interest" description="Disordered" evidence="1">
    <location>
        <begin position="485"/>
        <end position="572"/>
    </location>
</feature>
<feature type="region of interest" description="Disordered" evidence="1">
    <location>
        <begin position="738"/>
        <end position="791"/>
    </location>
</feature>
<evidence type="ECO:0000313" key="2">
    <source>
        <dbReference type="EMBL" id="KAI3436096.1"/>
    </source>
</evidence>
<dbReference type="Proteomes" id="UP001055712">
    <property type="component" value="Unassembled WGS sequence"/>
</dbReference>
<feature type="compositionally biased region" description="Gly residues" evidence="1">
    <location>
        <begin position="640"/>
        <end position="654"/>
    </location>
</feature>
<feature type="compositionally biased region" description="Low complexity" evidence="1">
    <location>
        <begin position="432"/>
        <end position="441"/>
    </location>
</feature>
<accession>A0A9D4Z0G4</accession>
<feature type="compositionally biased region" description="Low complexity" evidence="1">
    <location>
        <begin position="655"/>
        <end position="669"/>
    </location>
</feature>
<feature type="region of interest" description="Disordered" evidence="1">
    <location>
        <begin position="600"/>
        <end position="686"/>
    </location>
</feature>
<name>A0A9D4Z0G4_CHLVU</name>
<feature type="compositionally biased region" description="Low complexity" evidence="1">
    <location>
        <begin position="962"/>
        <end position="972"/>
    </location>
</feature>
<gene>
    <name evidence="2" type="ORF">D9Q98_002154</name>
</gene>
<comment type="caution">
    <text evidence="2">The sequence shown here is derived from an EMBL/GenBank/DDBJ whole genome shotgun (WGS) entry which is preliminary data.</text>
</comment>
<feature type="compositionally biased region" description="Acidic residues" evidence="1">
    <location>
        <begin position="980"/>
        <end position="992"/>
    </location>
</feature>
<feature type="region of interest" description="Disordered" evidence="1">
    <location>
        <begin position="408"/>
        <end position="441"/>
    </location>
</feature>
<feature type="region of interest" description="Disordered" evidence="1">
    <location>
        <begin position="287"/>
        <end position="333"/>
    </location>
</feature>
<feature type="compositionally biased region" description="Low complexity" evidence="1">
    <location>
        <begin position="305"/>
        <end position="330"/>
    </location>
</feature>
<feature type="region of interest" description="Disordered" evidence="1">
    <location>
        <begin position="229"/>
        <end position="268"/>
    </location>
</feature>
<reference evidence="2" key="2">
    <citation type="submission" date="2020-11" db="EMBL/GenBank/DDBJ databases">
        <authorList>
            <person name="Cecchin M."/>
            <person name="Marcolungo L."/>
            <person name="Rossato M."/>
            <person name="Girolomoni L."/>
            <person name="Cosentino E."/>
            <person name="Cuine S."/>
            <person name="Li-Beisson Y."/>
            <person name="Delledonne M."/>
            <person name="Ballottari M."/>
        </authorList>
    </citation>
    <scope>NUCLEOTIDE SEQUENCE</scope>
    <source>
        <strain evidence="2">211/11P</strain>
        <tissue evidence="2">Whole cell</tissue>
    </source>
</reference>
<feature type="compositionally biased region" description="Low complexity" evidence="1">
    <location>
        <begin position="1000"/>
        <end position="1014"/>
    </location>
</feature>
<feature type="compositionally biased region" description="Pro residues" evidence="1">
    <location>
        <begin position="32"/>
        <end position="48"/>
    </location>
</feature>
<dbReference type="OrthoDB" id="515857at2759"/>
<dbReference type="AlphaFoldDB" id="A0A9D4Z0G4"/>
<dbReference type="EMBL" id="SIDB01000002">
    <property type="protein sequence ID" value="KAI3436096.1"/>
    <property type="molecule type" value="Genomic_DNA"/>
</dbReference>
<organism evidence="2 3">
    <name type="scientific">Chlorella vulgaris</name>
    <name type="common">Green alga</name>
    <dbReference type="NCBI Taxonomy" id="3077"/>
    <lineage>
        <taxon>Eukaryota</taxon>
        <taxon>Viridiplantae</taxon>
        <taxon>Chlorophyta</taxon>
        <taxon>core chlorophytes</taxon>
        <taxon>Trebouxiophyceae</taxon>
        <taxon>Chlorellales</taxon>
        <taxon>Chlorellaceae</taxon>
        <taxon>Chlorella clade</taxon>
        <taxon>Chlorella</taxon>
    </lineage>
</organism>
<feature type="region of interest" description="Disordered" evidence="1">
    <location>
        <begin position="1"/>
        <end position="48"/>
    </location>
</feature>
<feature type="compositionally biased region" description="Basic residues" evidence="1">
    <location>
        <begin position="552"/>
        <end position="562"/>
    </location>
</feature>
<keyword evidence="3" id="KW-1185">Reference proteome</keyword>
<feature type="compositionally biased region" description="Pro residues" evidence="1">
    <location>
        <begin position="1"/>
        <end position="11"/>
    </location>
</feature>
<feature type="compositionally biased region" description="Basic and acidic residues" evidence="1">
    <location>
        <begin position="782"/>
        <end position="791"/>
    </location>
</feature>
<reference evidence="2" key="1">
    <citation type="journal article" date="2019" name="Plant J.">
        <title>Chlorella vulgaris genome assembly and annotation reveals the molecular basis for metabolic acclimation to high light conditions.</title>
        <authorList>
            <person name="Cecchin M."/>
            <person name="Marcolungo L."/>
            <person name="Rossato M."/>
            <person name="Girolomoni L."/>
            <person name="Cosentino E."/>
            <person name="Cuine S."/>
            <person name="Li-Beisson Y."/>
            <person name="Delledonne M."/>
            <person name="Ballottari M."/>
        </authorList>
    </citation>
    <scope>NUCLEOTIDE SEQUENCE</scope>
    <source>
        <strain evidence="2">211/11P</strain>
    </source>
</reference>
<protein>
    <submittedName>
        <fullName evidence="2">Uncharacterized protein</fullName>
    </submittedName>
</protein>
<feature type="region of interest" description="Disordered" evidence="1">
    <location>
        <begin position="946"/>
        <end position="1014"/>
    </location>
</feature>
<feature type="region of interest" description="Disordered" evidence="1">
    <location>
        <begin position="906"/>
        <end position="930"/>
    </location>
</feature>
<feature type="compositionally biased region" description="Low complexity" evidence="1">
    <location>
        <begin position="12"/>
        <end position="31"/>
    </location>
</feature>
<sequence length="1014" mass="101960">MQLPPGQPPAAPAQIQACGQPLDATQALAPANAPPPLPPQPPAAPDPVPATLLLWPFSPSLSNMNSSGLTSPDLRSMLASPAGTVRGSGRTSTVAAARSSQVAGFALTPAPRKGGQAPGSDSIVLSSPTRSLPAGVQSLLASPDFRCVFAPSGTAAATDAAQSPASASAAAAAGLHSQQLPQLPLAARPAVKSSAATARPSWPLALSQVQPLALPAQLQPRFSWALLPSSEGDEAVPGASLPATDPGDTPTVPPHHLHPSAGRSPFAAPTPLARLVPQASPVPAAAAVAAASRKPRGRGGGILDRQSGAGQAQGRGRRAAASSAAAAVQGGSKGVVPAGAEQAEDGLPTFSQPSPHRFQGEGLGCSADSPAGTSAPARLEQGLSLGLSFGLDPQQALLLAPLLTLSPQGTPLPPTRPSLESGADSHGKRHAPLAAPAPSAGPAGTVCVAQQLVQLQAAAQDPAAGRRTKRQAALAARKAAEADAEAAETAARGRRQAGSGVSTAPTAAASRPAKKRGRSAASQARADTAAKAARVAGSTGAAAAAMAAPSQPRRRHGRKSAAPRKAAAEGHTVTALDSGLEGAAGPQIAVQAAATGARRAAKGSKAAGRRLDAPTKPAAAAGKRRAATAAEAAGKKRRLGGGSAAGPSKQGGGEQQAEMQQQQQGQQGQHAPLPIAVAAGPGGSTAGRAAEAAVTVPVVGSGGMLRRAAAVAADAGIRACAAVEGKRTAQATKQPLLQQQLAGSATEAHSEGAEQGEEEGGGGGGSKGRQQRQRKVQPRGSRGMEGRRKDPVKVAAALLSRQRVPGQLTRIQRFGFQIQVHVGDRVGEAGVVVGQQGRDKMAEASGAITGTGQGGVERVMVKVKAAHRLHGKGPDVREGEIRQQFGNNPDVSKALRLLADQGKLVRNGLGGRQTPFTYSSTAKGRDSVPAASSKLADDVALIARGKEAAAAQGGEQREQGEQEQQQEQQQEQPEQRQEQEGTEQQEEQQQEQEETKQQEEQLQAASAGAAAETK</sequence>
<proteinExistence type="predicted"/>
<feature type="compositionally biased region" description="Low complexity" evidence="1">
    <location>
        <begin position="519"/>
        <end position="548"/>
    </location>
</feature>
<evidence type="ECO:0000313" key="3">
    <source>
        <dbReference type="Proteomes" id="UP001055712"/>
    </source>
</evidence>
<feature type="compositionally biased region" description="Low complexity" evidence="1">
    <location>
        <begin position="614"/>
        <end position="632"/>
    </location>
</feature>
<feature type="compositionally biased region" description="Low complexity" evidence="1">
    <location>
        <begin position="496"/>
        <end position="511"/>
    </location>
</feature>